<dbReference type="RefSeq" id="YP_003358190.2">
    <property type="nucleotide sequence ID" value="NC_013668.3"/>
</dbReference>
<name>A0A1J0REG8_9VIRU</name>
<dbReference type="GeneID" id="8683483"/>
<dbReference type="EMBL" id="MW580853">
    <property type="protein sequence ID" value="QRM16867.1"/>
    <property type="molecule type" value="Genomic_DNA"/>
</dbReference>
<keyword evidence="1" id="KW-0812">Transmembrane</keyword>
<keyword evidence="1" id="KW-1133">Transmembrane helix</keyword>
<dbReference type="EMBL" id="MW580851">
    <property type="protein sequence ID" value="QRM16603.1"/>
    <property type="molecule type" value="Genomic_DNA"/>
</dbReference>
<evidence type="ECO:0000313" key="7">
    <source>
        <dbReference type="Proteomes" id="UP000011239"/>
    </source>
</evidence>
<dbReference type="EMBL" id="FJ940765">
    <property type="protein sequence ID" value="ADA57814.2"/>
    <property type="molecule type" value="Genomic_DNA"/>
</dbReference>
<evidence type="ECO:0000313" key="3">
    <source>
        <dbReference type="EMBL" id="QRM16344.1"/>
    </source>
</evidence>
<reference evidence="6" key="4">
    <citation type="submission" date="2021-02" db="EMBL/GenBank/DDBJ databases">
        <authorList>
            <person name="Vanderplasschen A.F.C."/>
            <person name="Davison A.J."/>
        </authorList>
    </citation>
    <scope>NUCLEOTIDE SEQUENCE</scope>
    <source>
        <strain evidence="3">500138</strain>
        <strain evidence="4">DK-200249</strain>
        <strain evidence="5">DK-206116-1</strain>
        <strain evidence="6">HVA 486123</strain>
    </source>
</reference>
<dbReference type="Proteomes" id="UP000011239">
    <property type="component" value="Segment"/>
</dbReference>
<dbReference type="EMBL" id="MW580849">
    <property type="protein sequence ID" value="QRM16344.1"/>
    <property type="molecule type" value="Genomic_DNA"/>
</dbReference>
<evidence type="ECO:0000313" key="6">
    <source>
        <dbReference type="EMBL" id="QRM16997.1"/>
    </source>
</evidence>
<dbReference type="KEGG" id="vg:8683483"/>
<proteinExistence type="predicted"/>
<reference evidence="2 7" key="1">
    <citation type="journal article" date="2010" name="J. Gen. Virol.">
        <title>Complete genome sequence and taxonomic position of anguillid herpesvirus 1.</title>
        <authorList>
            <person name="van Beurden S.J."/>
            <person name="Bossers A."/>
            <person name="Voorbergen-Laarman M.H."/>
            <person name="Haenen O.L."/>
            <person name="Peters S."/>
            <person name="Abma-Henkens M.H."/>
            <person name="Peeters B.P."/>
            <person name="Rottier P.J."/>
            <person name="Engelsma M.Y."/>
        </authorList>
    </citation>
    <scope>NUCLEOTIDE SEQUENCE [LARGE SCALE GENOMIC DNA]</scope>
    <source>
        <strain evidence="2">500138</strain>
        <strain evidence="7">Isolate Anguilla anguilla/Netherlands/500138/1998</strain>
    </source>
</reference>
<protein>
    <submittedName>
        <fullName evidence="6">Membrane protein ORF51</fullName>
    </submittedName>
</protein>
<feature type="transmembrane region" description="Helical" evidence="1">
    <location>
        <begin position="92"/>
        <end position="115"/>
    </location>
</feature>
<sequence>MQRTMLSDVVEATKRRLLMLCLINMSATLIYLLPVGLAHTLYADSQIADLTALAIVVGILCMVGVGILMVIAIRLCRIHLRHKRMGARKPAFAIMVIMVVYGLLLLTLMTAYSLFTIVCRGTLHAMTYQCTTQRAAIEAGLELTIGIVMTFFTVLVLGIEMMHKETDNMPWIVDMPAAPRLMPPGSSSDLITSKPAASKALYYNSETDYPYYDTVVGDDDALSLFRGTNNGQPAAPAAA</sequence>
<feature type="transmembrane region" description="Helical" evidence="1">
    <location>
        <begin position="135"/>
        <end position="159"/>
    </location>
</feature>
<evidence type="ECO:0000256" key="1">
    <source>
        <dbReference type="SAM" id="Phobius"/>
    </source>
</evidence>
<feature type="transmembrane region" description="Helical" evidence="1">
    <location>
        <begin position="50"/>
        <end position="71"/>
    </location>
</feature>
<keyword evidence="7" id="KW-1185">Reference proteome</keyword>
<reference evidence="2" key="2">
    <citation type="submission" date="2012-05" db="EMBL/GenBank/DDBJ databases">
        <authorList>
            <person name="van Beurden S.J."/>
            <person name="Gatherer D."/>
            <person name="Tuzi K."/>
            <person name="Herzyk P."/>
            <person name="Galbraith J."/>
            <person name="Peeters B.P.H."/>
            <person name="Rottier P.J.M."/>
            <person name="Engelsma M.Y."/>
            <person name="Davison A.J."/>
        </authorList>
    </citation>
    <scope>NUCLEOTIDE SEQUENCE</scope>
    <source>
        <strain evidence="2">500138</strain>
    </source>
</reference>
<gene>
    <name evidence="6" type="primary">ORF51</name>
    <name evidence="2" type="ORF">AngHV1_ORF51</name>
</gene>
<accession>A0A1J0REG8</accession>
<accession>D2E8A2</accession>
<evidence type="ECO:0000313" key="5">
    <source>
        <dbReference type="EMBL" id="QRM16867.1"/>
    </source>
</evidence>
<keyword evidence="1" id="KW-0472">Membrane</keyword>
<feature type="transmembrane region" description="Helical" evidence="1">
    <location>
        <begin position="20"/>
        <end position="38"/>
    </location>
</feature>
<reference evidence="6" key="3">
    <citation type="journal article" date="2021" name="Microorganisms">
        <title>Genomes of Anguillid Herpesvirus 1 Strains Reveal Evolutionary Disparities and Low Genetic Diversity in the Genus Cyprinivirus.</title>
        <authorList>
            <person name="Donohoe O."/>
            <person name="Zhang H."/>
            <person name="Delrez N."/>
            <person name="Gao Y."/>
            <person name="Suarez N.M."/>
            <person name="Davison A.J."/>
            <person name="Vanderplasschen A."/>
        </authorList>
    </citation>
    <scope>NUCLEOTIDE SEQUENCE</scope>
    <source>
        <strain evidence="3">500138</strain>
        <strain evidence="4">DK-200249</strain>
        <strain evidence="5">DK-206116-1</strain>
        <strain evidence="6">HVA 486123</strain>
    </source>
</reference>
<dbReference type="EMBL" id="MW580854">
    <property type="protein sequence ID" value="QRM16997.1"/>
    <property type="molecule type" value="Genomic_DNA"/>
</dbReference>
<evidence type="ECO:0000313" key="4">
    <source>
        <dbReference type="EMBL" id="QRM16603.1"/>
    </source>
</evidence>
<evidence type="ECO:0000313" key="2">
    <source>
        <dbReference type="EMBL" id="ADA57814.2"/>
    </source>
</evidence>
<organism evidence="6">
    <name type="scientific">Anguillid herpesvirus 1</name>
    <dbReference type="NCBI Taxonomy" id="150286"/>
    <lineage>
        <taxon>Viruses</taxon>
        <taxon>Duplodnaviria</taxon>
        <taxon>Heunggongvirae</taxon>
        <taxon>Peploviricota</taxon>
        <taxon>Herviviricetes</taxon>
        <taxon>Herpesvirales</taxon>
        <taxon>Alloherpesviridae</taxon>
        <taxon>Cyvirus</taxon>
        <taxon>Cyvirus anguillidallo1</taxon>
    </lineage>
</organism>